<evidence type="ECO:0000313" key="1">
    <source>
        <dbReference type="EMBL" id="KAJ8399103.1"/>
    </source>
</evidence>
<dbReference type="Proteomes" id="UP001221898">
    <property type="component" value="Unassembled WGS sequence"/>
</dbReference>
<proteinExistence type="predicted"/>
<protein>
    <submittedName>
        <fullName evidence="1">Uncharacterized protein</fullName>
    </submittedName>
</protein>
<gene>
    <name evidence="1" type="ORF">AAFF_G00414820</name>
</gene>
<accession>A0AAD7WJH4</accession>
<keyword evidence="2" id="KW-1185">Reference proteome</keyword>
<evidence type="ECO:0000313" key="2">
    <source>
        <dbReference type="Proteomes" id="UP001221898"/>
    </source>
</evidence>
<name>A0AAD7WJH4_9TELE</name>
<organism evidence="1 2">
    <name type="scientific">Aldrovandia affinis</name>
    <dbReference type="NCBI Taxonomy" id="143900"/>
    <lineage>
        <taxon>Eukaryota</taxon>
        <taxon>Metazoa</taxon>
        <taxon>Chordata</taxon>
        <taxon>Craniata</taxon>
        <taxon>Vertebrata</taxon>
        <taxon>Euteleostomi</taxon>
        <taxon>Actinopterygii</taxon>
        <taxon>Neopterygii</taxon>
        <taxon>Teleostei</taxon>
        <taxon>Notacanthiformes</taxon>
        <taxon>Halosauridae</taxon>
        <taxon>Aldrovandia</taxon>
    </lineage>
</organism>
<dbReference type="AlphaFoldDB" id="A0AAD7WJH4"/>
<dbReference type="EMBL" id="JAINUG010000085">
    <property type="protein sequence ID" value="KAJ8399103.1"/>
    <property type="molecule type" value="Genomic_DNA"/>
</dbReference>
<sequence length="103" mass="11365">MASCAARSTVATQKQQDLGAWTQLLQAPCPLTQPLPRIGAHPLPAPLHCGCHFHPNSLRANTWLQRIVGLDLKEQCVADKLKGLPERRAHSDLLNLFCQGCYQ</sequence>
<reference evidence="1" key="1">
    <citation type="journal article" date="2023" name="Science">
        <title>Genome structures resolve the early diversification of teleost fishes.</title>
        <authorList>
            <person name="Parey E."/>
            <person name="Louis A."/>
            <person name="Montfort J."/>
            <person name="Bouchez O."/>
            <person name="Roques C."/>
            <person name="Iampietro C."/>
            <person name="Lluch J."/>
            <person name="Castinel A."/>
            <person name="Donnadieu C."/>
            <person name="Desvignes T."/>
            <person name="Floi Bucao C."/>
            <person name="Jouanno E."/>
            <person name="Wen M."/>
            <person name="Mejri S."/>
            <person name="Dirks R."/>
            <person name="Jansen H."/>
            <person name="Henkel C."/>
            <person name="Chen W.J."/>
            <person name="Zahm M."/>
            <person name="Cabau C."/>
            <person name="Klopp C."/>
            <person name="Thompson A.W."/>
            <person name="Robinson-Rechavi M."/>
            <person name="Braasch I."/>
            <person name="Lecointre G."/>
            <person name="Bobe J."/>
            <person name="Postlethwait J.H."/>
            <person name="Berthelot C."/>
            <person name="Roest Crollius H."/>
            <person name="Guiguen Y."/>
        </authorList>
    </citation>
    <scope>NUCLEOTIDE SEQUENCE</scope>
    <source>
        <strain evidence="1">NC1722</strain>
    </source>
</reference>
<comment type="caution">
    <text evidence="1">The sequence shown here is derived from an EMBL/GenBank/DDBJ whole genome shotgun (WGS) entry which is preliminary data.</text>
</comment>